<keyword evidence="5" id="KW-1185">Reference proteome</keyword>
<protein>
    <submittedName>
        <fullName evidence="3 4">Uncharacterized protein</fullName>
    </submittedName>
</protein>
<sequence>MEEEGDSYQSDSDTSDSSSSMDSFHESTVTRKSPSVGSGDHFSVTTNGSVSSSRGGSASLVGGTRDGRKESNNPRTRPSLFGSVRRKKRLPPTIKEEDESFVLEDQAAGGGGSSASSSSSSCLPPQKSSSPVPSDESRRSEKVDAEKSSLPEETVERRELSDDGGTKPPRDAVPDDGAAAKGVIECPITISTNEPCEFPFDIDTLKSIKEKIHSLNQIIRDESNDGSHGSEIDLVDLKNLKNQIHEFKKAIECSRSRSMDKLTNGSGASLATAVLTTSASTGSASSAGNQKRS</sequence>
<dbReference type="AlphaFoldDB" id="A0A084WLY9"/>
<dbReference type="VEuPathDB" id="VectorBase:ASIC019275"/>
<feature type="compositionally biased region" description="Low complexity" evidence="2">
    <location>
        <begin position="7"/>
        <end position="22"/>
    </location>
</feature>
<dbReference type="EMBL" id="KE525351">
    <property type="protein sequence ID" value="KFB51233.1"/>
    <property type="molecule type" value="Genomic_DNA"/>
</dbReference>
<gene>
    <name evidence="3" type="ORF">ZHAS_00019275</name>
</gene>
<name>A0A084WLY9_ANOSI</name>
<feature type="compositionally biased region" description="Polar residues" evidence="2">
    <location>
        <begin position="122"/>
        <end position="132"/>
    </location>
</feature>
<keyword evidence="1" id="KW-0175">Coiled coil</keyword>
<evidence type="ECO:0000313" key="4">
    <source>
        <dbReference type="EnsemblMetazoa" id="ASIC019275-PA"/>
    </source>
</evidence>
<reference evidence="3 5" key="1">
    <citation type="journal article" date="2014" name="BMC Genomics">
        <title>Genome sequence of Anopheles sinensis provides insight into genetics basis of mosquito competence for malaria parasites.</title>
        <authorList>
            <person name="Zhou D."/>
            <person name="Zhang D."/>
            <person name="Ding G."/>
            <person name="Shi L."/>
            <person name="Hou Q."/>
            <person name="Ye Y."/>
            <person name="Xu Y."/>
            <person name="Zhou H."/>
            <person name="Xiong C."/>
            <person name="Li S."/>
            <person name="Yu J."/>
            <person name="Hong S."/>
            <person name="Yu X."/>
            <person name="Zou P."/>
            <person name="Chen C."/>
            <person name="Chang X."/>
            <person name="Wang W."/>
            <person name="Lv Y."/>
            <person name="Sun Y."/>
            <person name="Ma L."/>
            <person name="Shen B."/>
            <person name="Zhu C."/>
        </authorList>
    </citation>
    <scope>NUCLEOTIDE SEQUENCE [LARGE SCALE GENOMIC DNA]</scope>
</reference>
<evidence type="ECO:0000313" key="5">
    <source>
        <dbReference type="Proteomes" id="UP000030765"/>
    </source>
</evidence>
<feature type="compositionally biased region" description="Low complexity" evidence="2">
    <location>
        <begin position="43"/>
        <end position="63"/>
    </location>
</feature>
<proteinExistence type="predicted"/>
<reference evidence="4" key="2">
    <citation type="submission" date="2020-05" db="UniProtKB">
        <authorList>
            <consortium name="EnsemblMetazoa"/>
        </authorList>
    </citation>
    <scope>IDENTIFICATION</scope>
</reference>
<evidence type="ECO:0000256" key="2">
    <source>
        <dbReference type="SAM" id="MobiDB-lite"/>
    </source>
</evidence>
<accession>A0A084WLY9</accession>
<evidence type="ECO:0000256" key="1">
    <source>
        <dbReference type="SAM" id="Coils"/>
    </source>
</evidence>
<dbReference type="EMBL" id="ATLV01024325">
    <property type="status" value="NOT_ANNOTATED_CDS"/>
    <property type="molecule type" value="Genomic_DNA"/>
</dbReference>
<dbReference type="VEuPathDB" id="VectorBase:ASIS009392"/>
<feature type="region of interest" description="Disordered" evidence="2">
    <location>
        <begin position="1"/>
        <end position="179"/>
    </location>
</feature>
<dbReference type="Proteomes" id="UP000030765">
    <property type="component" value="Unassembled WGS sequence"/>
</dbReference>
<feature type="compositionally biased region" description="Basic and acidic residues" evidence="2">
    <location>
        <begin position="135"/>
        <end position="173"/>
    </location>
</feature>
<evidence type="ECO:0000313" key="3">
    <source>
        <dbReference type="EMBL" id="KFB51233.1"/>
    </source>
</evidence>
<feature type="coiled-coil region" evidence="1">
    <location>
        <begin position="205"/>
        <end position="257"/>
    </location>
</feature>
<dbReference type="EnsemblMetazoa" id="ASIC019275-RA">
    <property type="protein sequence ID" value="ASIC019275-PA"/>
    <property type="gene ID" value="ASIC019275"/>
</dbReference>
<organism evidence="3">
    <name type="scientific">Anopheles sinensis</name>
    <name type="common">Mosquito</name>
    <dbReference type="NCBI Taxonomy" id="74873"/>
    <lineage>
        <taxon>Eukaryota</taxon>
        <taxon>Metazoa</taxon>
        <taxon>Ecdysozoa</taxon>
        <taxon>Arthropoda</taxon>
        <taxon>Hexapoda</taxon>
        <taxon>Insecta</taxon>
        <taxon>Pterygota</taxon>
        <taxon>Neoptera</taxon>
        <taxon>Endopterygota</taxon>
        <taxon>Diptera</taxon>
        <taxon>Nematocera</taxon>
        <taxon>Culicoidea</taxon>
        <taxon>Culicidae</taxon>
        <taxon>Anophelinae</taxon>
        <taxon>Anopheles</taxon>
    </lineage>
</organism>